<keyword evidence="2" id="KW-1185">Reference proteome</keyword>
<evidence type="ECO:0000313" key="1">
    <source>
        <dbReference type="EMBL" id="MEF2155250.1"/>
    </source>
</evidence>
<protein>
    <submittedName>
        <fullName evidence="1">HAD-IB family phosphatase</fullName>
    </submittedName>
</protein>
<dbReference type="InterPro" id="IPR036412">
    <property type="entry name" value="HAD-like_sf"/>
</dbReference>
<dbReference type="Pfam" id="PF12710">
    <property type="entry name" value="HAD"/>
    <property type="match status" value="1"/>
</dbReference>
<reference evidence="1 2" key="1">
    <citation type="submission" date="2024-01" db="EMBL/GenBank/DDBJ databases">
        <title>Novel species of the genus Luteimonas isolated from rivers.</title>
        <authorList>
            <person name="Lu H."/>
        </authorList>
    </citation>
    <scope>NUCLEOTIDE SEQUENCE [LARGE SCALE GENOMIC DNA]</scope>
    <source>
        <strain evidence="1 2">FXH3W</strain>
    </source>
</reference>
<sequence>MAFVVFDLDHTLYDGDSGTRLVHWLLKRDWWRTALAYLVAPIAGPLIAWMPTRRIGISVFLWIATLGLRSEGALNRLIDRYVLENRKDLRDRLLPIAMQTLHRHVAAGDQVVIATGAPTELARKILLEITGDVLPVIGTEEAPRLGGLVARQHCHSHNKVRMIRAAGFAGIIDIAYSDSRADLPLLQAATNPVVVNPNPSSVDDFVKALPAGTPIVWWGAKGRGGSGSPQ</sequence>
<dbReference type="RefSeq" id="WP_331689440.1">
    <property type="nucleotide sequence ID" value="NZ_JAZHBN010000003.1"/>
</dbReference>
<dbReference type="EMBL" id="JAZHBO010000001">
    <property type="protein sequence ID" value="MEF2155250.1"/>
    <property type="molecule type" value="Genomic_DNA"/>
</dbReference>
<evidence type="ECO:0000313" key="2">
    <source>
        <dbReference type="Proteomes" id="UP001356170"/>
    </source>
</evidence>
<dbReference type="Gene3D" id="1.20.1440.100">
    <property type="entry name" value="SG protein - dephosphorylation function"/>
    <property type="match status" value="1"/>
</dbReference>
<dbReference type="Gene3D" id="3.40.50.1000">
    <property type="entry name" value="HAD superfamily/HAD-like"/>
    <property type="match status" value="1"/>
</dbReference>
<dbReference type="SUPFAM" id="SSF56784">
    <property type="entry name" value="HAD-like"/>
    <property type="match status" value="1"/>
</dbReference>
<dbReference type="NCBIfam" id="TIGR01488">
    <property type="entry name" value="HAD-SF-IB"/>
    <property type="match status" value="1"/>
</dbReference>
<name>A0ABU7UXV3_9GAMM</name>
<gene>
    <name evidence="1" type="ORF">V3390_03260</name>
</gene>
<dbReference type="InterPro" id="IPR023214">
    <property type="entry name" value="HAD_sf"/>
</dbReference>
<dbReference type="Proteomes" id="UP001356170">
    <property type="component" value="Unassembled WGS sequence"/>
</dbReference>
<proteinExistence type="predicted"/>
<organism evidence="1 2">
    <name type="scientific">Aquilutibacter rugosus</name>
    <dbReference type="NCBI Taxonomy" id="3115820"/>
    <lineage>
        <taxon>Bacteria</taxon>
        <taxon>Pseudomonadati</taxon>
        <taxon>Pseudomonadota</taxon>
        <taxon>Gammaproteobacteria</taxon>
        <taxon>Lysobacterales</taxon>
        <taxon>Lysobacteraceae</taxon>
        <taxon>Aquilutibacter</taxon>
    </lineage>
</organism>
<comment type="caution">
    <text evidence="1">The sequence shown here is derived from an EMBL/GenBank/DDBJ whole genome shotgun (WGS) entry which is preliminary data.</text>
</comment>
<accession>A0ABU7UXV3</accession>